<sequence length="76" mass="8734">MRVVDAILMGFYSFSQCALTNNLHYALLIVMHTYCSLHFCNRFSICLTINQFISPIFIRILSENMSSIDGIDHKSN</sequence>
<protein>
    <submittedName>
        <fullName evidence="1">Putative secreted protein</fullName>
    </submittedName>
</protein>
<evidence type="ECO:0000313" key="1">
    <source>
        <dbReference type="EMBL" id="NOV50252.1"/>
    </source>
</evidence>
<proteinExistence type="predicted"/>
<organism evidence="1">
    <name type="scientific">Xenopsylla cheopis</name>
    <name type="common">Oriental rat flea</name>
    <name type="synonym">Pulex cheopis</name>
    <dbReference type="NCBI Taxonomy" id="163159"/>
    <lineage>
        <taxon>Eukaryota</taxon>
        <taxon>Metazoa</taxon>
        <taxon>Ecdysozoa</taxon>
        <taxon>Arthropoda</taxon>
        <taxon>Hexapoda</taxon>
        <taxon>Insecta</taxon>
        <taxon>Pterygota</taxon>
        <taxon>Neoptera</taxon>
        <taxon>Endopterygota</taxon>
        <taxon>Siphonaptera</taxon>
        <taxon>Pulicidae</taxon>
        <taxon>Xenopsyllinae</taxon>
        <taxon>Xenopsylla</taxon>
    </lineage>
</organism>
<reference evidence="1" key="1">
    <citation type="submission" date="2020-03" db="EMBL/GenBank/DDBJ databases">
        <title>Transcriptomic Profiling of the Digestive Tract of the Rat Flea, Xenopsylla cheopis, Following Blood Feeding and Infection with Yersinia pestis.</title>
        <authorList>
            <person name="Bland D.M."/>
            <person name="Martens C.A."/>
            <person name="Virtaneva K."/>
            <person name="Kanakabandi K."/>
            <person name="Long D."/>
            <person name="Rosenke R."/>
            <person name="Saturday G.A."/>
            <person name="Hoyt F.H."/>
            <person name="Bruno D.P."/>
            <person name="Ribeiro J.M.C."/>
            <person name="Hinnebusch J."/>
        </authorList>
    </citation>
    <scope>NUCLEOTIDE SEQUENCE</scope>
</reference>
<dbReference type="AlphaFoldDB" id="A0A6M2DVL2"/>
<accession>A0A6M2DVL2</accession>
<dbReference type="EMBL" id="GIIL01006526">
    <property type="protein sequence ID" value="NOV50252.1"/>
    <property type="molecule type" value="Transcribed_RNA"/>
</dbReference>
<name>A0A6M2DVL2_XENCH</name>